<gene>
    <name evidence="1" type="ORF">DXB16_09520</name>
</gene>
<protein>
    <submittedName>
        <fullName evidence="1">DUF2290 domain-containing protein</fullName>
    </submittedName>
</protein>
<dbReference type="EMBL" id="QSVN01000009">
    <property type="protein sequence ID" value="RGO31942.1"/>
    <property type="molecule type" value="Genomic_DNA"/>
</dbReference>
<accession>A0A3E5GC22</accession>
<comment type="caution">
    <text evidence="1">The sequence shown here is derived from an EMBL/GenBank/DDBJ whole genome shotgun (WGS) entry which is preliminary data.</text>
</comment>
<proteinExistence type="predicted"/>
<evidence type="ECO:0000313" key="1">
    <source>
        <dbReference type="EMBL" id="RGO31942.1"/>
    </source>
</evidence>
<organism evidence="1 2">
    <name type="scientific">Dorea longicatena</name>
    <dbReference type="NCBI Taxonomy" id="88431"/>
    <lineage>
        <taxon>Bacteria</taxon>
        <taxon>Bacillati</taxon>
        <taxon>Bacillota</taxon>
        <taxon>Clostridia</taxon>
        <taxon>Lachnospirales</taxon>
        <taxon>Lachnospiraceae</taxon>
        <taxon>Dorea</taxon>
    </lineage>
</organism>
<dbReference type="InterPro" id="IPR018742">
    <property type="entry name" value="DUF2290"/>
</dbReference>
<dbReference type="Proteomes" id="UP000261285">
    <property type="component" value="Unassembled WGS sequence"/>
</dbReference>
<dbReference type="RefSeq" id="WP_117598153.1">
    <property type="nucleotide sequence ID" value="NZ_CABMEZ010000009.1"/>
</dbReference>
<sequence>MPASKMVKHILDDMKKTNEELWKKGIVRDAKGASVKQTGSDSWEISFSGKNDSGSIILDKHITATRIIEVLLENLQYTLLLYDKGIIQAEYEISNDKIVKERLVFMKKHNKIWDFKEIEAYEAEDKDWFMEEEGVPIMLRIDYAPDDHIEGEHAATHLTLSNQECCRIPIKGIVTFSEFVRFVLLHFYDIKLDKAVFRFDEEDTITSLEKQMMHINWI</sequence>
<name>A0A3E5GC22_9FIRM</name>
<dbReference type="Pfam" id="PF10053">
    <property type="entry name" value="DUF2290"/>
    <property type="match status" value="1"/>
</dbReference>
<dbReference type="AlphaFoldDB" id="A0A3E5GC22"/>
<evidence type="ECO:0000313" key="2">
    <source>
        <dbReference type="Proteomes" id="UP000261285"/>
    </source>
</evidence>
<reference evidence="1 2" key="1">
    <citation type="submission" date="2018-08" db="EMBL/GenBank/DDBJ databases">
        <title>A genome reference for cultivated species of the human gut microbiota.</title>
        <authorList>
            <person name="Zou Y."/>
            <person name="Xue W."/>
            <person name="Luo G."/>
        </authorList>
    </citation>
    <scope>NUCLEOTIDE SEQUENCE [LARGE SCALE GENOMIC DNA]</scope>
    <source>
        <strain evidence="1 2">OM02-16</strain>
    </source>
</reference>